<keyword evidence="2" id="KW-1185">Reference proteome</keyword>
<proteinExistence type="predicted"/>
<dbReference type="Proteomes" id="UP000294508">
    <property type="component" value="Unassembled WGS sequence"/>
</dbReference>
<gene>
    <name evidence="1" type="ORF">EV652_113149</name>
</gene>
<accession>A0A4R2H392</accession>
<evidence type="ECO:0000313" key="1">
    <source>
        <dbReference type="EMBL" id="TCO19750.1"/>
    </source>
</evidence>
<evidence type="ECO:0000313" key="2">
    <source>
        <dbReference type="Proteomes" id="UP000294508"/>
    </source>
</evidence>
<organism evidence="1 2">
    <name type="scientific">Kribbella steppae</name>
    <dbReference type="NCBI Taxonomy" id="2512223"/>
    <lineage>
        <taxon>Bacteria</taxon>
        <taxon>Bacillati</taxon>
        <taxon>Actinomycetota</taxon>
        <taxon>Actinomycetes</taxon>
        <taxon>Propionibacteriales</taxon>
        <taxon>Kribbellaceae</taxon>
        <taxon>Kribbella</taxon>
    </lineage>
</organism>
<reference evidence="1 2" key="1">
    <citation type="journal article" date="2015" name="Stand. Genomic Sci.">
        <title>Genomic Encyclopedia of Bacterial and Archaeal Type Strains, Phase III: the genomes of soil and plant-associated and newly described type strains.</title>
        <authorList>
            <person name="Whitman W.B."/>
            <person name="Woyke T."/>
            <person name="Klenk H.P."/>
            <person name="Zhou Y."/>
            <person name="Lilburn T.G."/>
            <person name="Beck B.J."/>
            <person name="De Vos P."/>
            <person name="Vandamme P."/>
            <person name="Eisen J.A."/>
            <person name="Garrity G."/>
            <person name="Hugenholtz P."/>
            <person name="Kyrpides N.C."/>
        </authorList>
    </citation>
    <scope>NUCLEOTIDE SEQUENCE [LARGE SCALE GENOMIC DNA]</scope>
    <source>
        <strain evidence="1 2">VKM Ac-2572</strain>
    </source>
</reference>
<protein>
    <submittedName>
        <fullName evidence="1">Uncharacterized protein</fullName>
    </submittedName>
</protein>
<comment type="caution">
    <text evidence="1">The sequence shown here is derived from an EMBL/GenBank/DDBJ whole genome shotgun (WGS) entry which is preliminary data.</text>
</comment>
<dbReference type="AlphaFoldDB" id="A0A4R2H392"/>
<sequence>MRRDVEAHLAAQLEGFVAQHGGDPVEAAGEQVLLELPGAFMTADSQNGGRPSELSR</sequence>
<dbReference type="EMBL" id="SLWN01000013">
    <property type="protein sequence ID" value="TCO19750.1"/>
    <property type="molecule type" value="Genomic_DNA"/>
</dbReference>
<name>A0A4R2H392_9ACTN</name>